<name>A0ABN9S1P5_9DINO</name>
<dbReference type="InterPro" id="IPR029063">
    <property type="entry name" value="SAM-dependent_MTases_sf"/>
</dbReference>
<dbReference type="Proteomes" id="UP001189429">
    <property type="component" value="Unassembled WGS sequence"/>
</dbReference>
<sequence length="114" mass="12725">PRPQPHTLRAAGLQFADGVFRHVYTNIVDHLTDVRAFAAEAHRVLGDGGRLWVDLGVPPAGAGVGTFEVIDFEQNVSTHFDIIDSRTGEGNPFYEREIFYTFRRRAKVSDVLEA</sequence>
<protein>
    <recommendedName>
        <fullName evidence="3">Methyltransferase type 11 domain-containing protein</fullName>
    </recommendedName>
</protein>
<feature type="non-terminal residue" evidence="1">
    <location>
        <position position="1"/>
    </location>
</feature>
<evidence type="ECO:0000313" key="2">
    <source>
        <dbReference type="Proteomes" id="UP001189429"/>
    </source>
</evidence>
<dbReference type="EMBL" id="CAUYUJ010008780">
    <property type="protein sequence ID" value="CAK0824952.1"/>
    <property type="molecule type" value="Genomic_DNA"/>
</dbReference>
<evidence type="ECO:0000313" key="1">
    <source>
        <dbReference type="EMBL" id="CAK0824952.1"/>
    </source>
</evidence>
<dbReference type="SUPFAM" id="SSF53335">
    <property type="entry name" value="S-adenosyl-L-methionine-dependent methyltransferases"/>
    <property type="match status" value="1"/>
</dbReference>
<gene>
    <name evidence="1" type="ORF">PCOR1329_LOCUS25211</name>
</gene>
<evidence type="ECO:0008006" key="3">
    <source>
        <dbReference type="Google" id="ProtNLM"/>
    </source>
</evidence>
<proteinExistence type="predicted"/>
<organism evidence="1 2">
    <name type="scientific">Prorocentrum cordatum</name>
    <dbReference type="NCBI Taxonomy" id="2364126"/>
    <lineage>
        <taxon>Eukaryota</taxon>
        <taxon>Sar</taxon>
        <taxon>Alveolata</taxon>
        <taxon>Dinophyceae</taxon>
        <taxon>Prorocentrales</taxon>
        <taxon>Prorocentraceae</taxon>
        <taxon>Prorocentrum</taxon>
    </lineage>
</organism>
<reference evidence="1" key="1">
    <citation type="submission" date="2023-10" db="EMBL/GenBank/DDBJ databases">
        <authorList>
            <person name="Chen Y."/>
            <person name="Shah S."/>
            <person name="Dougan E. K."/>
            <person name="Thang M."/>
            <person name="Chan C."/>
        </authorList>
    </citation>
    <scope>NUCLEOTIDE SEQUENCE [LARGE SCALE GENOMIC DNA]</scope>
</reference>
<keyword evidence="2" id="KW-1185">Reference proteome</keyword>
<comment type="caution">
    <text evidence="1">The sequence shown here is derived from an EMBL/GenBank/DDBJ whole genome shotgun (WGS) entry which is preliminary data.</text>
</comment>
<accession>A0ABN9S1P5</accession>
<dbReference type="Gene3D" id="3.40.50.150">
    <property type="entry name" value="Vaccinia Virus protein VP39"/>
    <property type="match status" value="1"/>
</dbReference>